<keyword evidence="6" id="KW-0325">Glycoprotein</keyword>
<proteinExistence type="inferred from homology"/>
<feature type="region of interest" description="Disordered" evidence="8">
    <location>
        <begin position="35"/>
        <end position="58"/>
    </location>
</feature>
<evidence type="ECO:0000256" key="4">
    <source>
        <dbReference type="ARBA" id="ARBA00022798"/>
    </source>
</evidence>
<organism evidence="11 12">
    <name type="scientific">Linum tenue</name>
    <dbReference type="NCBI Taxonomy" id="586396"/>
    <lineage>
        <taxon>Eukaryota</taxon>
        <taxon>Viridiplantae</taxon>
        <taxon>Streptophyta</taxon>
        <taxon>Embryophyta</taxon>
        <taxon>Tracheophyta</taxon>
        <taxon>Spermatophyta</taxon>
        <taxon>Magnoliopsida</taxon>
        <taxon>eudicotyledons</taxon>
        <taxon>Gunneridae</taxon>
        <taxon>Pentapetalae</taxon>
        <taxon>rosids</taxon>
        <taxon>fabids</taxon>
        <taxon>Malpighiales</taxon>
        <taxon>Linaceae</taxon>
        <taxon>Linum</taxon>
    </lineage>
</organism>
<dbReference type="SUPFAM" id="SSF51695">
    <property type="entry name" value="PLC-like phosphodiesterases"/>
    <property type="match status" value="1"/>
</dbReference>
<dbReference type="PROSITE" id="PS51704">
    <property type="entry name" value="GP_PDE"/>
    <property type="match status" value="1"/>
</dbReference>
<dbReference type="CDD" id="cd08602">
    <property type="entry name" value="GDPD_ScGlpQ1_like"/>
    <property type="match status" value="1"/>
</dbReference>
<keyword evidence="12" id="KW-1185">Reference proteome</keyword>
<dbReference type="GO" id="GO:0006629">
    <property type="term" value="P:lipid metabolic process"/>
    <property type="evidence" value="ECO:0007669"/>
    <property type="project" value="InterPro"/>
</dbReference>
<dbReference type="FunFam" id="3.20.20.190:FF:000023">
    <property type="entry name" value="Glycerophosphodiester phosphodiesterase GDPD5"/>
    <property type="match status" value="1"/>
</dbReference>
<dbReference type="GO" id="GO:0006071">
    <property type="term" value="P:glycerol metabolic process"/>
    <property type="evidence" value="ECO:0007669"/>
    <property type="project" value="UniProtKB-KW"/>
</dbReference>
<feature type="chain" id="PRO_5043359243" description="glycerophosphodiester phosphodiesterase" evidence="9">
    <location>
        <begin position="21"/>
        <end position="389"/>
    </location>
</feature>
<evidence type="ECO:0000256" key="1">
    <source>
        <dbReference type="ARBA" id="ARBA00007277"/>
    </source>
</evidence>
<evidence type="ECO:0000256" key="2">
    <source>
        <dbReference type="ARBA" id="ARBA00012247"/>
    </source>
</evidence>
<dbReference type="PANTHER" id="PTHR43620">
    <property type="entry name" value="GLYCEROPHOSPHORYL DIESTER PHOSPHODIESTERASE"/>
    <property type="match status" value="1"/>
</dbReference>
<dbReference type="Gene3D" id="3.20.20.190">
    <property type="entry name" value="Phosphatidylinositol (PI) phosphodiesterase"/>
    <property type="match status" value="1"/>
</dbReference>
<comment type="caution">
    <text evidence="11">The sequence shown here is derived from an EMBL/GenBank/DDBJ whole genome shotgun (WGS) entry which is preliminary data.</text>
</comment>
<evidence type="ECO:0000313" key="12">
    <source>
        <dbReference type="Proteomes" id="UP001154282"/>
    </source>
</evidence>
<evidence type="ECO:0000256" key="8">
    <source>
        <dbReference type="SAM" id="MobiDB-lite"/>
    </source>
</evidence>
<evidence type="ECO:0000256" key="7">
    <source>
        <dbReference type="ARBA" id="ARBA00047512"/>
    </source>
</evidence>
<dbReference type="EC" id="3.1.4.46" evidence="2"/>
<sequence>MGSRCFAPIIFLSLVAVCAARPLYPLPSKLAQGAKQPLQTSRPYNIAHRGSNGELPEETGPAYMRAIEEGADFIEGDILATKDGVLVCAHDLILDDTTDVKEHKKFADRKRTYMVQGSNMTGYFIADFTLEELKTLRTKQRLDFRDKQYNGKYPIITFEEYISIALDAPRVVGIYPEMKNPVFNNEHVKWSGGRRYEDIFMETLQKYGYKGSYLSKDWLKQPVFIQSFAPTSLVYVSNLTDIPLLFLIDDVTVVTEDTNQTYSEITSDAYLNYIKNYVVGIGPWKDTVVPVVNEYLQAPTDLVARAHARNLQVHPYTYRNENKYLHFEFHQDPYQEYDYWINKIGVDGLFTDFTGSLHRYQEASSPLPNAKASSVLHKIAALVSSYKNG</sequence>
<dbReference type="GO" id="GO:0008889">
    <property type="term" value="F:glycerophosphodiester phosphodiesterase activity"/>
    <property type="evidence" value="ECO:0007669"/>
    <property type="project" value="UniProtKB-EC"/>
</dbReference>
<evidence type="ECO:0000256" key="3">
    <source>
        <dbReference type="ARBA" id="ARBA00022729"/>
    </source>
</evidence>
<protein>
    <recommendedName>
        <fullName evidence="2">glycerophosphodiester phosphodiesterase</fullName>
        <ecNumber evidence="2">3.1.4.46</ecNumber>
    </recommendedName>
</protein>
<evidence type="ECO:0000313" key="11">
    <source>
        <dbReference type="EMBL" id="CAI0480015.1"/>
    </source>
</evidence>
<name>A0AAV0Q3I8_9ROSI</name>
<dbReference type="AlphaFoldDB" id="A0AAV0Q3I8"/>
<dbReference type="Pfam" id="PF03009">
    <property type="entry name" value="GDPD"/>
    <property type="match status" value="1"/>
</dbReference>
<feature type="signal peptide" evidence="9">
    <location>
        <begin position="1"/>
        <end position="20"/>
    </location>
</feature>
<dbReference type="InterPro" id="IPR017946">
    <property type="entry name" value="PLC-like_Pdiesterase_TIM-brl"/>
</dbReference>
<dbReference type="Proteomes" id="UP001154282">
    <property type="component" value="Unassembled WGS sequence"/>
</dbReference>
<dbReference type="PANTHER" id="PTHR43620:SF7">
    <property type="entry name" value="GLYCEROPHOSPHODIESTER PHOSPHODIESTERASE GDPD5-RELATED"/>
    <property type="match status" value="1"/>
</dbReference>
<comment type="catalytic activity">
    <reaction evidence="7">
        <text>a sn-glycero-3-phosphodiester + H2O = an alcohol + sn-glycerol 3-phosphate + H(+)</text>
        <dbReference type="Rhea" id="RHEA:12969"/>
        <dbReference type="ChEBI" id="CHEBI:15377"/>
        <dbReference type="ChEBI" id="CHEBI:15378"/>
        <dbReference type="ChEBI" id="CHEBI:30879"/>
        <dbReference type="ChEBI" id="CHEBI:57597"/>
        <dbReference type="ChEBI" id="CHEBI:83408"/>
        <dbReference type="EC" id="3.1.4.46"/>
    </reaction>
</comment>
<keyword evidence="5" id="KW-0378">Hydrolase</keyword>
<feature type="domain" description="GP-PDE" evidence="10">
    <location>
        <begin position="43"/>
        <end position="361"/>
    </location>
</feature>
<keyword evidence="3 9" id="KW-0732">Signal</keyword>
<gene>
    <name evidence="11" type="ORF">LITE_LOCUS40996</name>
</gene>
<comment type="similarity">
    <text evidence="1">Belongs to the glycerophosphoryl diester phosphodiesterase family.</text>
</comment>
<evidence type="ECO:0000259" key="10">
    <source>
        <dbReference type="PROSITE" id="PS51704"/>
    </source>
</evidence>
<dbReference type="InterPro" id="IPR030395">
    <property type="entry name" value="GP_PDE_dom"/>
</dbReference>
<dbReference type="GO" id="GO:0005773">
    <property type="term" value="C:vacuole"/>
    <property type="evidence" value="ECO:0007669"/>
    <property type="project" value="TreeGrafter"/>
</dbReference>
<evidence type="ECO:0000256" key="6">
    <source>
        <dbReference type="ARBA" id="ARBA00023180"/>
    </source>
</evidence>
<reference evidence="11" key="1">
    <citation type="submission" date="2022-08" db="EMBL/GenBank/DDBJ databases">
        <authorList>
            <person name="Gutierrez-Valencia J."/>
        </authorList>
    </citation>
    <scope>NUCLEOTIDE SEQUENCE</scope>
</reference>
<dbReference type="EMBL" id="CAMGYJ010000009">
    <property type="protein sequence ID" value="CAI0480015.1"/>
    <property type="molecule type" value="Genomic_DNA"/>
</dbReference>
<evidence type="ECO:0000256" key="5">
    <source>
        <dbReference type="ARBA" id="ARBA00022801"/>
    </source>
</evidence>
<evidence type="ECO:0000256" key="9">
    <source>
        <dbReference type="SAM" id="SignalP"/>
    </source>
</evidence>
<accession>A0AAV0Q3I8</accession>
<keyword evidence="4" id="KW-0319">Glycerol metabolism</keyword>